<gene>
    <name evidence="3" type="primary">LOC100901375</name>
</gene>
<keyword evidence="2" id="KW-1185">Reference proteome</keyword>
<organism evidence="2 3">
    <name type="scientific">Galendromus occidentalis</name>
    <name type="common">western predatory mite</name>
    <dbReference type="NCBI Taxonomy" id="34638"/>
    <lineage>
        <taxon>Eukaryota</taxon>
        <taxon>Metazoa</taxon>
        <taxon>Ecdysozoa</taxon>
        <taxon>Arthropoda</taxon>
        <taxon>Chelicerata</taxon>
        <taxon>Arachnida</taxon>
        <taxon>Acari</taxon>
        <taxon>Parasitiformes</taxon>
        <taxon>Mesostigmata</taxon>
        <taxon>Gamasina</taxon>
        <taxon>Phytoseioidea</taxon>
        <taxon>Phytoseiidae</taxon>
        <taxon>Typhlodrominae</taxon>
        <taxon>Galendromus</taxon>
    </lineage>
</organism>
<dbReference type="SUPFAM" id="SSF53098">
    <property type="entry name" value="Ribonuclease H-like"/>
    <property type="match status" value="1"/>
</dbReference>
<dbReference type="RefSeq" id="XP_028967390.1">
    <property type="nucleotide sequence ID" value="XM_029111557.1"/>
</dbReference>
<dbReference type="Pfam" id="PF04937">
    <property type="entry name" value="DUF659"/>
    <property type="match status" value="1"/>
</dbReference>
<evidence type="ECO:0000313" key="2">
    <source>
        <dbReference type="Proteomes" id="UP000694867"/>
    </source>
</evidence>
<feature type="domain" description="DUF659" evidence="1">
    <location>
        <begin position="49"/>
        <end position="206"/>
    </location>
</feature>
<evidence type="ECO:0000259" key="1">
    <source>
        <dbReference type="Pfam" id="PF04937"/>
    </source>
</evidence>
<sequence>MPKSSLRSKSRLDVLVKLFGDETFSTDGTVLLCKVCEKAVNEIHHESSPASKTLRKTYLKKVYGATINRIRDSIGDSRIWVSMDETTDLKGQFVVNTIVGRMDASEPTKPYLLSSEVVDRTNHATIAQAICNAMSLLWPNGVVHDRVILFVTDGAKYMKKAAGGLQIMFPKMVYITCVVHGVHRVCEEMRKLFPEVDSFVANAKKVFLKAPSRIQRFKEMAPDLALPPQPVVTRWGTWLDATCYYADHYERIEAVLQTFGDDEAVSISKCSDLLSSPRLKQQLIFLSSNYRTIQEAIRKLECTQQSMETTFGILDGIKACIQAAAGPKAVQIKEKLDMVIRKNEGHRILQVSYLLRGEGDLASLNNLTVADLTSFRYAPLTSVDVERSFSR</sequence>
<dbReference type="Proteomes" id="UP000694867">
    <property type="component" value="Unplaced"/>
</dbReference>
<dbReference type="KEGG" id="goe:100901375"/>
<proteinExistence type="predicted"/>
<dbReference type="AlphaFoldDB" id="A0AAJ7SG07"/>
<dbReference type="InterPro" id="IPR012337">
    <property type="entry name" value="RNaseH-like_sf"/>
</dbReference>
<accession>A0AAJ7SG07</accession>
<evidence type="ECO:0000313" key="3">
    <source>
        <dbReference type="RefSeq" id="XP_028967390.1"/>
    </source>
</evidence>
<dbReference type="GeneID" id="100901375"/>
<dbReference type="InterPro" id="IPR007021">
    <property type="entry name" value="DUF659"/>
</dbReference>
<protein>
    <submittedName>
        <fullName evidence="3">Uncharacterized protein LOC100901375</fullName>
    </submittedName>
</protein>
<name>A0AAJ7SG07_9ACAR</name>
<reference evidence="3" key="1">
    <citation type="submission" date="2025-08" db="UniProtKB">
        <authorList>
            <consortium name="RefSeq"/>
        </authorList>
    </citation>
    <scope>IDENTIFICATION</scope>
</reference>